<dbReference type="Proteomes" id="UP000018372">
    <property type="component" value="Unassembled WGS sequence"/>
</dbReference>
<keyword evidence="1" id="KW-1133">Transmembrane helix</keyword>
<keyword evidence="1" id="KW-0812">Transmembrane</keyword>
<sequence length="58" mass="6066">MKSLLQNLGVILVIIGAVILIASYATGNVNDNTVLGVSLLVVVAGLISYIVLNKRITD</sequence>
<name>R5VJS8_9BACT</name>
<gene>
    <name evidence="2" type="ORF">BN536_00350</name>
</gene>
<dbReference type="RefSeq" id="WP_022052700.1">
    <property type="nucleotide sequence ID" value="NZ_HF998056.1"/>
</dbReference>
<feature type="transmembrane region" description="Helical" evidence="1">
    <location>
        <begin position="33"/>
        <end position="52"/>
    </location>
</feature>
<accession>R5VJS8</accession>
<comment type="caution">
    <text evidence="2">The sequence shown here is derived from an EMBL/GenBank/DDBJ whole genome shotgun (WGS) entry which is preliminary data.</text>
</comment>
<evidence type="ECO:0000256" key="1">
    <source>
        <dbReference type="SAM" id="Phobius"/>
    </source>
</evidence>
<organism evidence="2 3">
    <name type="scientific">Phocaeicola plebeius CAG:211</name>
    <dbReference type="NCBI Taxonomy" id="1263052"/>
    <lineage>
        <taxon>Bacteria</taxon>
        <taxon>Pseudomonadati</taxon>
        <taxon>Bacteroidota</taxon>
        <taxon>Bacteroidia</taxon>
        <taxon>Bacteroidales</taxon>
        <taxon>Bacteroidaceae</taxon>
        <taxon>Phocaeicola</taxon>
    </lineage>
</organism>
<dbReference type="AlphaFoldDB" id="R5VJS8"/>
<evidence type="ECO:0000313" key="2">
    <source>
        <dbReference type="EMBL" id="CCZ88034.1"/>
    </source>
</evidence>
<feature type="transmembrane region" description="Helical" evidence="1">
    <location>
        <begin position="7"/>
        <end position="27"/>
    </location>
</feature>
<keyword evidence="1" id="KW-0472">Membrane</keyword>
<evidence type="ECO:0000313" key="3">
    <source>
        <dbReference type="Proteomes" id="UP000018372"/>
    </source>
</evidence>
<proteinExistence type="predicted"/>
<protein>
    <submittedName>
        <fullName evidence="2">Uncharacterized protein</fullName>
    </submittedName>
</protein>
<reference evidence="2" key="1">
    <citation type="submission" date="2012-11" db="EMBL/GenBank/DDBJ databases">
        <title>Dependencies among metagenomic species, viruses, plasmids and units of genetic variation.</title>
        <authorList>
            <person name="Nielsen H.B."/>
            <person name="Almeida M."/>
            <person name="Juncker A.S."/>
            <person name="Rasmussen S."/>
            <person name="Li J."/>
            <person name="Sunagawa S."/>
            <person name="Plichta D."/>
            <person name="Gautier L."/>
            <person name="Le Chatelier E."/>
            <person name="Peletier E."/>
            <person name="Bonde I."/>
            <person name="Nielsen T."/>
            <person name="Manichanh C."/>
            <person name="Arumugam M."/>
            <person name="Batto J."/>
            <person name="Santos M.B.Q.D."/>
            <person name="Blom N."/>
            <person name="Borruel N."/>
            <person name="Burgdorf K.S."/>
            <person name="Boumezbeur F."/>
            <person name="Casellas F."/>
            <person name="Dore J."/>
            <person name="Guarner F."/>
            <person name="Hansen T."/>
            <person name="Hildebrand F."/>
            <person name="Kaas R.S."/>
            <person name="Kennedy S."/>
            <person name="Kristiansen K."/>
            <person name="Kultima J.R."/>
            <person name="Leonard P."/>
            <person name="Levenez F."/>
            <person name="Lund O."/>
            <person name="Moumen B."/>
            <person name="Le Paslier D."/>
            <person name="Pons N."/>
            <person name="Pedersen O."/>
            <person name="Prifti E."/>
            <person name="Qin J."/>
            <person name="Raes J."/>
            <person name="Tap J."/>
            <person name="Tims S."/>
            <person name="Ussery D.W."/>
            <person name="Yamada T."/>
            <person name="MetaHit consortium"/>
            <person name="Renault P."/>
            <person name="Sicheritz-Ponten T."/>
            <person name="Bork P."/>
            <person name="Wang J."/>
            <person name="Brunak S."/>
            <person name="Ehrlich S.D."/>
        </authorList>
    </citation>
    <scope>NUCLEOTIDE SEQUENCE [LARGE SCALE GENOMIC DNA]</scope>
</reference>
<dbReference type="EMBL" id="CBAT010000198">
    <property type="protein sequence ID" value="CCZ88034.1"/>
    <property type="molecule type" value="Genomic_DNA"/>
</dbReference>